<sequence>ALPFSTTLFDKMAPRTAARRSAVVVALAAAAAVVTLQAASAAFLPVGKPMLRAGAMTAGVAAAGVAAAPAFAEGFMNLGKVNIAILVAGLAPPELVYLLGPILSESMAAREKEITTDIADAIAKFEEATARLAEAEKSQAQADQVVAEINASISKDQAEYEANMKAAAQATMERQAAAADRALEEMKSGAEQRVENFIQSAAVSRGLALVRFVDLNDVDAAASRAPPDETARQAYAASAKALPADVRAVFTFELPDYPIAWAYQQWIASNPSTTDDVGVTIVSREVFFEERGEAGDEYNVPQRSEPASAAKEDCVAPQSYACKDGAANFQDGFNRCWCHICKCSICSSCKDRGWHCACGPIFNEPKPLEPDSAPMTPQLSRILDVLQTNYSAVSVCQLRQAMMDAQLISHVTSNEYETVEEFVAFAQGALGPLASDESRAVAAAAWDAMESLCILRIKGITRSTTVNPFLTKQCSESICACARPPALIEEARVAADEFYSLGVLWPKQPPFTPEKEWAKRKKLVVSWWLLMLRLGKVSELFQEYTALQDKVRTAARQTQVSAWMQLSPTALGSGISTVRRYQEFAEEALGTITDSVWNPPILMVRVWLAELTGLGSSVASTARRTLLKFSQELRMADLARVLQHQQVIEQATAGNQLSIRELKQATPATFKIVMHFETLMGSECVFVRWLSAIWWLLMFGVVRFVHIQRSTLMDTDTEGGFFLCHMGKRSVLRQRFPFRWCCPRMSLTNKDVMGILKRSLTEAAGQRESAWLLCEFGPPRVPLSKLTHAVWTPMPISRFAALSRQLLQCPPAQLSEDEAATISTYSGRRLSPTLADLAQFPDRKRLKLGGWLSEELLVTAANMFQPNRYSDQKAMAQLDCKLELQEMLKGMAKRVGRPALNMSWADLRPTFPGEELRMQAVSERRRLRQQPQSSVVEEVPMPEGKGGQRYVKTLCVAEEAQAVSDQSSSSSSSGEELD</sequence>
<feature type="transmembrane region" description="Helical" evidence="3">
    <location>
        <begin position="686"/>
        <end position="705"/>
    </location>
</feature>
<organism evidence="4 5">
    <name type="scientific">Polarella glacialis</name>
    <name type="common">Dinoflagellate</name>
    <dbReference type="NCBI Taxonomy" id="89957"/>
    <lineage>
        <taxon>Eukaryota</taxon>
        <taxon>Sar</taxon>
        <taxon>Alveolata</taxon>
        <taxon>Dinophyceae</taxon>
        <taxon>Suessiales</taxon>
        <taxon>Suessiaceae</taxon>
        <taxon>Polarella</taxon>
    </lineage>
</organism>
<feature type="transmembrane region" description="Helical" evidence="3">
    <location>
        <begin position="83"/>
        <end position="103"/>
    </location>
</feature>
<comment type="caution">
    <text evidence="4">The sequence shown here is derived from an EMBL/GenBank/DDBJ whole genome shotgun (WGS) entry which is preliminary data.</text>
</comment>
<keyword evidence="5" id="KW-1185">Reference proteome</keyword>
<evidence type="ECO:0000313" key="5">
    <source>
        <dbReference type="Proteomes" id="UP000654075"/>
    </source>
</evidence>
<dbReference type="EMBL" id="CAJNNV010024397">
    <property type="protein sequence ID" value="CAE8609760.1"/>
    <property type="molecule type" value="Genomic_DNA"/>
</dbReference>
<protein>
    <submittedName>
        <fullName evidence="4">Uncharacterized protein</fullName>
    </submittedName>
</protein>
<keyword evidence="3" id="KW-1133">Transmembrane helix</keyword>
<gene>
    <name evidence="4" type="ORF">PGLA1383_LOCUS27586</name>
</gene>
<keyword evidence="3" id="KW-0472">Membrane</keyword>
<feature type="region of interest" description="Disordered" evidence="2">
    <location>
        <begin position="923"/>
        <end position="947"/>
    </location>
</feature>
<dbReference type="Proteomes" id="UP000654075">
    <property type="component" value="Unassembled WGS sequence"/>
</dbReference>
<evidence type="ECO:0000313" key="4">
    <source>
        <dbReference type="EMBL" id="CAE8609760.1"/>
    </source>
</evidence>
<feature type="transmembrane region" description="Helical" evidence="3">
    <location>
        <begin position="51"/>
        <end position="71"/>
    </location>
</feature>
<feature type="coiled-coil region" evidence="1">
    <location>
        <begin position="118"/>
        <end position="185"/>
    </location>
</feature>
<reference evidence="4" key="1">
    <citation type="submission" date="2021-02" db="EMBL/GenBank/DDBJ databases">
        <authorList>
            <person name="Dougan E. K."/>
            <person name="Rhodes N."/>
            <person name="Thang M."/>
            <person name="Chan C."/>
        </authorList>
    </citation>
    <scope>NUCLEOTIDE SEQUENCE</scope>
</reference>
<dbReference type="CDD" id="cd06503">
    <property type="entry name" value="ATP-synt_Fo_b"/>
    <property type="match status" value="1"/>
</dbReference>
<name>A0A813F947_POLGL</name>
<evidence type="ECO:0000256" key="3">
    <source>
        <dbReference type="SAM" id="Phobius"/>
    </source>
</evidence>
<proteinExistence type="predicted"/>
<evidence type="ECO:0000256" key="2">
    <source>
        <dbReference type="SAM" id="MobiDB-lite"/>
    </source>
</evidence>
<feature type="non-terminal residue" evidence="4">
    <location>
        <position position="978"/>
    </location>
</feature>
<keyword evidence="3" id="KW-0812">Transmembrane</keyword>
<dbReference type="AlphaFoldDB" id="A0A813F947"/>
<accession>A0A813F947</accession>
<evidence type="ECO:0000256" key="1">
    <source>
        <dbReference type="SAM" id="Coils"/>
    </source>
</evidence>
<keyword evidence="1" id="KW-0175">Coiled coil</keyword>